<protein>
    <submittedName>
        <fullName evidence="2">Uncharacterized protein</fullName>
    </submittedName>
</protein>
<feature type="compositionally biased region" description="Polar residues" evidence="1">
    <location>
        <begin position="22"/>
        <end position="31"/>
    </location>
</feature>
<evidence type="ECO:0000313" key="2">
    <source>
        <dbReference type="EMBL" id="GAT22249.1"/>
    </source>
</evidence>
<dbReference type="AlphaFoldDB" id="A0A146F943"/>
<dbReference type="EMBL" id="BCWF01000015">
    <property type="protein sequence ID" value="GAT22249.1"/>
    <property type="molecule type" value="Genomic_DNA"/>
</dbReference>
<organism evidence="2 3">
    <name type="scientific">Aspergillus kawachii</name>
    <name type="common">White koji mold</name>
    <name type="synonym">Aspergillus awamori var. kawachi</name>
    <dbReference type="NCBI Taxonomy" id="1069201"/>
    <lineage>
        <taxon>Eukaryota</taxon>
        <taxon>Fungi</taxon>
        <taxon>Dikarya</taxon>
        <taxon>Ascomycota</taxon>
        <taxon>Pezizomycotina</taxon>
        <taxon>Eurotiomycetes</taxon>
        <taxon>Eurotiomycetidae</taxon>
        <taxon>Eurotiales</taxon>
        <taxon>Aspergillaceae</taxon>
        <taxon>Aspergillus</taxon>
        <taxon>Aspergillus subgen. Circumdati</taxon>
    </lineage>
</organism>
<reference evidence="3" key="2">
    <citation type="submission" date="2016-02" db="EMBL/GenBank/DDBJ databases">
        <title>Genome sequencing of Aspergillus luchuensis NBRC 4314.</title>
        <authorList>
            <person name="Yamada O."/>
        </authorList>
    </citation>
    <scope>NUCLEOTIDE SEQUENCE [LARGE SCALE GENOMIC DNA]</scope>
    <source>
        <strain evidence="3">RIB 2604</strain>
    </source>
</reference>
<evidence type="ECO:0000313" key="3">
    <source>
        <dbReference type="Proteomes" id="UP000075230"/>
    </source>
</evidence>
<sequence>MARKDVTYGIQTKPSISGEIEISNSTPQLSPSGFVENGPNSVEGPNGSCYENSGARQPGRSLVTILPWLA</sequence>
<name>A0A146F943_ASPKA</name>
<proteinExistence type="predicted"/>
<comment type="caution">
    <text evidence="2">The sequence shown here is derived from an EMBL/GenBank/DDBJ whole genome shotgun (WGS) entry which is preliminary data.</text>
</comment>
<accession>A0A146F943</accession>
<evidence type="ECO:0000256" key="1">
    <source>
        <dbReference type="SAM" id="MobiDB-lite"/>
    </source>
</evidence>
<feature type="region of interest" description="Disordered" evidence="1">
    <location>
        <begin position="17"/>
        <end position="56"/>
    </location>
</feature>
<gene>
    <name evidence="2" type="ORF">RIB2604_01502820</name>
</gene>
<dbReference type="Proteomes" id="UP000075230">
    <property type="component" value="Unassembled WGS sequence"/>
</dbReference>
<reference evidence="2 3" key="1">
    <citation type="journal article" date="2016" name="DNA Res.">
        <title>Genome sequence of Aspergillus luchuensis NBRC 4314.</title>
        <authorList>
            <person name="Yamada O."/>
            <person name="Machida M."/>
            <person name="Hosoyama A."/>
            <person name="Goto M."/>
            <person name="Takahashi T."/>
            <person name="Futagami T."/>
            <person name="Yamagata Y."/>
            <person name="Takeuchi M."/>
            <person name="Kobayashi T."/>
            <person name="Koike H."/>
            <person name="Abe K."/>
            <person name="Asai K."/>
            <person name="Arita M."/>
            <person name="Fujita N."/>
            <person name="Fukuda K."/>
            <person name="Higa K."/>
            <person name="Horikawa H."/>
            <person name="Ishikawa T."/>
            <person name="Jinno K."/>
            <person name="Kato Y."/>
            <person name="Kirimura K."/>
            <person name="Mizutani O."/>
            <person name="Nakasone K."/>
            <person name="Sano M."/>
            <person name="Shiraishi Y."/>
            <person name="Tsukahara M."/>
            <person name="Gomi K."/>
        </authorList>
    </citation>
    <scope>NUCLEOTIDE SEQUENCE [LARGE SCALE GENOMIC DNA]</scope>
    <source>
        <strain evidence="2 3">RIB 2604</strain>
    </source>
</reference>